<organism evidence="10 11">
    <name type="scientific">Paraburkholderia lycopersici</name>
    <dbReference type="NCBI Taxonomy" id="416944"/>
    <lineage>
        <taxon>Bacteria</taxon>
        <taxon>Pseudomonadati</taxon>
        <taxon>Pseudomonadota</taxon>
        <taxon>Betaproteobacteria</taxon>
        <taxon>Burkholderiales</taxon>
        <taxon>Burkholderiaceae</taxon>
        <taxon>Paraburkholderia</taxon>
    </lineage>
</organism>
<dbReference type="Gene3D" id="3.40.50.2300">
    <property type="match status" value="1"/>
</dbReference>
<dbReference type="PROSITE" id="PS50109">
    <property type="entry name" value="HIS_KIN"/>
    <property type="match status" value="1"/>
</dbReference>
<dbReference type="SMART" id="SM00448">
    <property type="entry name" value="REC"/>
    <property type="match status" value="1"/>
</dbReference>
<comment type="catalytic activity">
    <reaction evidence="1">
        <text>ATP + protein L-histidine = ADP + protein N-phospho-L-histidine.</text>
        <dbReference type="EC" id="2.7.13.3"/>
    </reaction>
</comment>
<gene>
    <name evidence="10" type="ORF">SAMN05421548_115101</name>
</gene>
<evidence type="ECO:0000256" key="6">
    <source>
        <dbReference type="ARBA" id="ARBA00022777"/>
    </source>
</evidence>
<dbReference type="Proteomes" id="UP000198908">
    <property type="component" value="Unassembled WGS sequence"/>
</dbReference>
<dbReference type="NCBIfam" id="TIGR00229">
    <property type="entry name" value="sensory_box"/>
    <property type="match status" value="1"/>
</dbReference>
<dbReference type="PROSITE" id="PS50110">
    <property type="entry name" value="RESPONSE_REGULATORY"/>
    <property type="match status" value="1"/>
</dbReference>
<dbReference type="CDD" id="cd17580">
    <property type="entry name" value="REC_2_DhkD-like"/>
    <property type="match status" value="1"/>
</dbReference>
<dbReference type="CDD" id="cd00082">
    <property type="entry name" value="HisKA"/>
    <property type="match status" value="1"/>
</dbReference>
<evidence type="ECO:0000259" key="8">
    <source>
        <dbReference type="PROSITE" id="PS50109"/>
    </source>
</evidence>
<dbReference type="STRING" id="416944.SAMN05421548_115101"/>
<evidence type="ECO:0000256" key="1">
    <source>
        <dbReference type="ARBA" id="ARBA00000085"/>
    </source>
</evidence>
<dbReference type="InterPro" id="IPR001789">
    <property type="entry name" value="Sig_transdc_resp-reg_receiver"/>
</dbReference>
<dbReference type="InterPro" id="IPR000014">
    <property type="entry name" value="PAS"/>
</dbReference>
<dbReference type="PANTHER" id="PTHR43047">
    <property type="entry name" value="TWO-COMPONENT HISTIDINE PROTEIN KINASE"/>
    <property type="match status" value="1"/>
</dbReference>
<dbReference type="Pfam" id="PF00072">
    <property type="entry name" value="Response_reg"/>
    <property type="match status" value="1"/>
</dbReference>
<keyword evidence="6" id="KW-0418">Kinase</keyword>
<comment type="subcellular location">
    <subcellularLocation>
        <location evidence="2">Cell inner membrane</location>
        <topology evidence="2">Multi-pass membrane protein</topology>
    </subcellularLocation>
</comment>
<evidence type="ECO:0000256" key="5">
    <source>
        <dbReference type="ARBA" id="ARBA00022679"/>
    </source>
</evidence>
<dbReference type="InterPro" id="IPR011006">
    <property type="entry name" value="CheY-like_superfamily"/>
</dbReference>
<evidence type="ECO:0000313" key="11">
    <source>
        <dbReference type="Proteomes" id="UP000198908"/>
    </source>
</evidence>
<accession>A0A1G6SKA0</accession>
<dbReference type="InterPro" id="IPR005467">
    <property type="entry name" value="His_kinase_dom"/>
</dbReference>
<dbReference type="GO" id="GO:0005886">
    <property type="term" value="C:plasma membrane"/>
    <property type="evidence" value="ECO:0007669"/>
    <property type="project" value="UniProtKB-SubCell"/>
</dbReference>
<feature type="modified residue" description="4-aspartylphosphate" evidence="7">
    <location>
        <position position="599"/>
    </location>
</feature>
<proteinExistence type="predicted"/>
<dbReference type="InterPro" id="IPR004358">
    <property type="entry name" value="Sig_transdc_His_kin-like_C"/>
</dbReference>
<dbReference type="InterPro" id="IPR035965">
    <property type="entry name" value="PAS-like_dom_sf"/>
</dbReference>
<dbReference type="InterPro" id="IPR036890">
    <property type="entry name" value="HATPase_C_sf"/>
</dbReference>
<dbReference type="Gene3D" id="1.10.287.130">
    <property type="match status" value="1"/>
</dbReference>
<evidence type="ECO:0000256" key="3">
    <source>
        <dbReference type="ARBA" id="ARBA00012438"/>
    </source>
</evidence>
<feature type="domain" description="Histidine kinase" evidence="8">
    <location>
        <begin position="311"/>
        <end position="530"/>
    </location>
</feature>
<keyword evidence="4 7" id="KW-0597">Phosphoprotein</keyword>
<keyword evidence="11" id="KW-1185">Reference proteome</keyword>
<dbReference type="FunFam" id="3.30.565.10:FF:000006">
    <property type="entry name" value="Sensor histidine kinase WalK"/>
    <property type="match status" value="1"/>
</dbReference>
<dbReference type="CDD" id="cd00075">
    <property type="entry name" value="HATPase"/>
    <property type="match status" value="1"/>
</dbReference>
<dbReference type="SUPFAM" id="SSF52172">
    <property type="entry name" value="CheY-like"/>
    <property type="match status" value="1"/>
</dbReference>
<dbReference type="PANTHER" id="PTHR43047:SF72">
    <property type="entry name" value="OSMOSENSING HISTIDINE PROTEIN KINASE SLN1"/>
    <property type="match status" value="1"/>
</dbReference>
<dbReference type="GO" id="GO:0009927">
    <property type="term" value="F:histidine phosphotransfer kinase activity"/>
    <property type="evidence" value="ECO:0007669"/>
    <property type="project" value="TreeGrafter"/>
</dbReference>
<dbReference type="SMART" id="SM00387">
    <property type="entry name" value="HATPase_c"/>
    <property type="match status" value="1"/>
</dbReference>
<evidence type="ECO:0000256" key="4">
    <source>
        <dbReference type="ARBA" id="ARBA00022553"/>
    </source>
</evidence>
<feature type="domain" description="Response regulatory" evidence="9">
    <location>
        <begin position="552"/>
        <end position="666"/>
    </location>
</feature>
<dbReference type="GO" id="GO:0000155">
    <property type="term" value="F:phosphorelay sensor kinase activity"/>
    <property type="evidence" value="ECO:0007669"/>
    <property type="project" value="InterPro"/>
</dbReference>
<dbReference type="SUPFAM" id="SSF47384">
    <property type="entry name" value="Homodimeric domain of signal transducing histidine kinase"/>
    <property type="match status" value="1"/>
</dbReference>
<evidence type="ECO:0000259" key="9">
    <source>
        <dbReference type="PROSITE" id="PS50110"/>
    </source>
</evidence>
<dbReference type="EC" id="2.7.13.3" evidence="3"/>
<dbReference type="InterPro" id="IPR003661">
    <property type="entry name" value="HisK_dim/P_dom"/>
</dbReference>
<name>A0A1G6SKA0_9BURK</name>
<dbReference type="Pfam" id="PF00512">
    <property type="entry name" value="HisKA"/>
    <property type="match status" value="1"/>
</dbReference>
<dbReference type="AlphaFoldDB" id="A0A1G6SKA0"/>
<dbReference type="Gene3D" id="3.30.565.10">
    <property type="entry name" value="Histidine kinase-like ATPase, C-terminal domain"/>
    <property type="match status" value="1"/>
</dbReference>
<dbReference type="InterPro" id="IPR036097">
    <property type="entry name" value="HisK_dim/P_sf"/>
</dbReference>
<dbReference type="EMBL" id="FMYQ01000015">
    <property type="protein sequence ID" value="SDD17104.1"/>
    <property type="molecule type" value="Genomic_DNA"/>
</dbReference>
<dbReference type="SMART" id="SM00388">
    <property type="entry name" value="HisKA"/>
    <property type="match status" value="1"/>
</dbReference>
<dbReference type="SUPFAM" id="SSF55785">
    <property type="entry name" value="PYP-like sensor domain (PAS domain)"/>
    <property type="match status" value="1"/>
</dbReference>
<dbReference type="Gene3D" id="3.30.450.20">
    <property type="entry name" value="PAS domain"/>
    <property type="match status" value="1"/>
</dbReference>
<evidence type="ECO:0000256" key="7">
    <source>
        <dbReference type="PROSITE-ProRule" id="PRU00169"/>
    </source>
</evidence>
<dbReference type="RefSeq" id="WP_176929124.1">
    <property type="nucleotide sequence ID" value="NZ_FMYQ01000015.1"/>
</dbReference>
<protein>
    <recommendedName>
        <fullName evidence="3">histidine kinase</fullName>
        <ecNumber evidence="3">2.7.13.3</ecNumber>
    </recommendedName>
</protein>
<dbReference type="PRINTS" id="PR00344">
    <property type="entry name" value="BCTRLSENSOR"/>
</dbReference>
<evidence type="ECO:0000313" key="10">
    <source>
        <dbReference type="EMBL" id="SDD17104.1"/>
    </source>
</evidence>
<evidence type="ECO:0000256" key="2">
    <source>
        <dbReference type="ARBA" id="ARBA00004429"/>
    </source>
</evidence>
<dbReference type="SUPFAM" id="SSF55874">
    <property type="entry name" value="ATPase domain of HSP90 chaperone/DNA topoisomerase II/histidine kinase"/>
    <property type="match status" value="1"/>
</dbReference>
<dbReference type="InterPro" id="IPR003594">
    <property type="entry name" value="HATPase_dom"/>
</dbReference>
<keyword evidence="5" id="KW-0808">Transferase</keyword>
<reference evidence="11" key="1">
    <citation type="submission" date="2016-09" db="EMBL/GenBank/DDBJ databases">
        <authorList>
            <person name="Varghese N."/>
            <person name="Submissions S."/>
        </authorList>
    </citation>
    <scope>NUCLEOTIDE SEQUENCE [LARGE SCALE GENOMIC DNA]</scope>
    <source>
        <strain evidence="11">TNe-862</strain>
    </source>
</reference>
<sequence length="684" mass="74644">MNEGTRVGAQVVDHLVRHRALLTRRWLRAVSQYMRIRPFNREAAAGLINQLPSLFAELCSVLAGDPPEIVSKRALDDARAHASVRWRQGFALDELFLELDLLQRCIKISVREYFVDAPSREGQTEIYECIEAFFGDAIRGAVAQFSAQQDRRVNDALNDRDHALASQRRSEERLRMAAEAAGLGIFEWDPSTGAAVWENERMFEITGQPRERGALSATAFFATAILAEDMARLQTLLDAGRTSPADVHVVVGIRKVQSGAHCIVEISGRFMDEATGLRRVLVGTMADVTSRVRAEDALREADRRKDAFLATLAHELRNPLAPILNAAHLLHRRELSAQQLAWIQGMVERHANHLAHLIDDLLDLSRISTGKIRLRKEIFDVRTAIERAIEMNAPAAAERGHRLEVTGMPEPPAFVRGDLTRITQVLSNLLDNANKYTREGGHIQIDVRSANGQVCVAVTDDGIGMDPATIPTLFEMFEQAPESGRGARSGLGIGLSVARSLIAMHGGTIEACSEGPDKGSCFTISLPACDTPADGPGEGWPPGEASVPSPRRLLIVDDNHDAATSLAQILDSHDVRVAGTAAQALALARDFQPEMVFLDLGLPDMSGLEVAARLLAQSIAHRPVLVALTGYGQPEDREQTRAAGFDHHLVKPASVEEILRLIARSGKQDGDATGLDTGMPRGLH</sequence>
<dbReference type="Pfam" id="PF02518">
    <property type="entry name" value="HATPase_c"/>
    <property type="match status" value="1"/>
</dbReference>